<gene>
    <name evidence="2" type="ORF">Micbo1qcDRAFT_205232</name>
</gene>
<protein>
    <submittedName>
        <fullName evidence="2">Heterokaryon incompatibility protein-domain-containing protein</fullName>
    </submittedName>
</protein>
<organism evidence="2 3">
    <name type="scientific">Microdochium bolleyi</name>
    <dbReference type="NCBI Taxonomy" id="196109"/>
    <lineage>
        <taxon>Eukaryota</taxon>
        <taxon>Fungi</taxon>
        <taxon>Dikarya</taxon>
        <taxon>Ascomycota</taxon>
        <taxon>Pezizomycotina</taxon>
        <taxon>Sordariomycetes</taxon>
        <taxon>Xylariomycetidae</taxon>
        <taxon>Xylariales</taxon>
        <taxon>Microdochiaceae</taxon>
        <taxon>Microdochium</taxon>
    </lineage>
</organism>
<dbReference type="Proteomes" id="UP000070501">
    <property type="component" value="Unassembled WGS sequence"/>
</dbReference>
<proteinExistence type="predicted"/>
<dbReference type="AlphaFoldDB" id="A0A136IZI3"/>
<dbReference type="InterPro" id="IPR052895">
    <property type="entry name" value="HetReg/Transcr_Mod"/>
</dbReference>
<dbReference type="InParanoid" id="A0A136IZI3"/>
<evidence type="ECO:0000313" key="3">
    <source>
        <dbReference type="Proteomes" id="UP000070501"/>
    </source>
</evidence>
<feature type="domain" description="Heterokaryon incompatibility" evidence="1">
    <location>
        <begin position="75"/>
        <end position="213"/>
    </location>
</feature>
<dbReference type="PANTHER" id="PTHR24148:SF64">
    <property type="entry name" value="HETEROKARYON INCOMPATIBILITY DOMAIN-CONTAINING PROTEIN"/>
    <property type="match status" value="1"/>
</dbReference>
<keyword evidence="3" id="KW-1185">Reference proteome</keyword>
<dbReference type="InterPro" id="IPR010730">
    <property type="entry name" value="HET"/>
</dbReference>
<reference evidence="3" key="1">
    <citation type="submission" date="2016-02" db="EMBL/GenBank/DDBJ databases">
        <title>Draft genome sequence of Microdochium bolleyi, a fungal endophyte of beachgrass.</title>
        <authorList>
            <consortium name="DOE Joint Genome Institute"/>
            <person name="David A.S."/>
            <person name="May G."/>
            <person name="Haridas S."/>
            <person name="Lim J."/>
            <person name="Wang M."/>
            <person name="Labutti K."/>
            <person name="Lipzen A."/>
            <person name="Barry K."/>
            <person name="Grigoriev I.V."/>
        </authorList>
    </citation>
    <scope>NUCLEOTIDE SEQUENCE [LARGE SCALE GENOMIC DNA]</scope>
    <source>
        <strain evidence="3">J235TASD1</strain>
    </source>
</reference>
<dbReference type="OrthoDB" id="3477286at2759"/>
<name>A0A136IZI3_9PEZI</name>
<dbReference type="Pfam" id="PF06985">
    <property type="entry name" value="HET"/>
    <property type="match status" value="1"/>
</dbReference>
<sequence>MSAEAHAKSVSPPRRNAYTPIFEYQTRLAPLAGDNGDPDSPSTCNLHIVNLLNASFGKGLGLHDPVAQQARLVTYNALSYTWATGECTQQLHIDDEADRGITENLHQALLALRRAGDARCWLWVDAVCINQLDPVENARQIPYMKFIYQQASTVYAWLGNDLKHLDIILELAATATPPDERLPSSTCGLASIATALAELYSQPYFRRVLIQQEILVSAGHLVLKAGSRKFRWTGAVDDPSLLINHQDLKGLRKDMVRSQGQILLSARVPFGVEFRGKVLSTGQSPGSIEYRPPVELDHGTDTGKLYKAAPPPPRYVPGDFAAQLIVILSAQRELIHGHVRSFHVFLTKGRERMPTELIPALLSTGSLNAGDPRDYVYGILPMTSVRYKQRSMRERLASRTIPTEIPIDYSDRVDLAALCRTGGGA</sequence>
<accession>A0A136IZI3</accession>
<evidence type="ECO:0000313" key="2">
    <source>
        <dbReference type="EMBL" id="KXJ90385.1"/>
    </source>
</evidence>
<dbReference type="EMBL" id="KQ964252">
    <property type="protein sequence ID" value="KXJ90385.1"/>
    <property type="molecule type" value="Genomic_DNA"/>
</dbReference>
<dbReference type="STRING" id="196109.A0A136IZI3"/>
<dbReference type="PANTHER" id="PTHR24148">
    <property type="entry name" value="ANKYRIN REPEAT DOMAIN-CONTAINING PROTEIN 39 HOMOLOG-RELATED"/>
    <property type="match status" value="1"/>
</dbReference>
<evidence type="ECO:0000259" key="1">
    <source>
        <dbReference type="Pfam" id="PF06985"/>
    </source>
</evidence>